<evidence type="ECO:0000256" key="1">
    <source>
        <dbReference type="SAM" id="Coils"/>
    </source>
</evidence>
<accession>A0AAD5PK73</accession>
<keyword evidence="1" id="KW-0175">Coiled coil</keyword>
<dbReference type="EMBL" id="JAIXMP010000002">
    <property type="protein sequence ID" value="KAI9277276.1"/>
    <property type="molecule type" value="Genomic_DNA"/>
</dbReference>
<organism evidence="3 4">
    <name type="scientific">Phascolomyces articulosus</name>
    <dbReference type="NCBI Taxonomy" id="60185"/>
    <lineage>
        <taxon>Eukaryota</taxon>
        <taxon>Fungi</taxon>
        <taxon>Fungi incertae sedis</taxon>
        <taxon>Mucoromycota</taxon>
        <taxon>Mucoromycotina</taxon>
        <taxon>Mucoromycetes</taxon>
        <taxon>Mucorales</taxon>
        <taxon>Lichtheimiaceae</taxon>
        <taxon>Phascolomyces</taxon>
    </lineage>
</organism>
<proteinExistence type="predicted"/>
<evidence type="ECO:0000313" key="4">
    <source>
        <dbReference type="Proteomes" id="UP001209540"/>
    </source>
</evidence>
<feature type="compositionally biased region" description="Low complexity" evidence="2">
    <location>
        <begin position="19"/>
        <end position="28"/>
    </location>
</feature>
<feature type="coiled-coil region" evidence="1">
    <location>
        <begin position="167"/>
        <end position="212"/>
    </location>
</feature>
<comment type="caution">
    <text evidence="3">The sequence shown here is derived from an EMBL/GenBank/DDBJ whole genome shotgun (WGS) entry which is preliminary data.</text>
</comment>
<dbReference type="AlphaFoldDB" id="A0AAD5PK73"/>
<dbReference type="Proteomes" id="UP001209540">
    <property type="component" value="Unassembled WGS sequence"/>
</dbReference>
<feature type="compositionally biased region" description="Basic residues" evidence="2">
    <location>
        <begin position="51"/>
        <end position="62"/>
    </location>
</feature>
<name>A0AAD5PK73_9FUNG</name>
<reference evidence="3" key="2">
    <citation type="submission" date="2023-02" db="EMBL/GenBank/DDBJ databases">
        <authorList>
            <consortium name="DOE Joint Genome Institute"/>
            <person name="Mondo S.J."/>
            <person name="Chang Y."/>
            <person name="Wang Y."/>
            <person name="Ahrendt S."/>
            <person name="Andreopoulos W."/>
            <person name="Barry K."/>
            <person name="Beard J."/>
            <person name="Benny G.L."/>
            <person name="Blankenship S."/>
            <person name="Bonito G."/>
            <person name="Cuomo C."/>
            <person name="Desiro A."/>
            <person name="Gervers K.A."/>
            <person name="Hundley H."/>
            <person name="Kuo A."/>
            <person name="LaButti K."/>
            <person name="Lang B.F."/>
            <person name="Lipzen A."/>
            <person name="O'Donnell K."/>
            <person name="Pangilinan J."/>
            <person name="Reynolds N."/>
            <person name="Sandor L."/>
            <person name="Smith M.W."/>
            <person name="Tsang A."/>
            <person name="Grigoriev I.V."/>
            <person name="Stajich J.E."/>
            <person name="Spatafora J.W."/>
        </authorList>
    </citation>
    <scope>NUCLEOTIDE SEQUENCE</scope>
    <source>
        <strain evidence="3">RSA 2281</strain>
    </source>
</reference>
<protein>
    <submittedName>
        <fullName evidence="3">Uncharacterized protein</fullName>
    </submittedName>
</protein>
<evidence type="ECO:0000313" key="3">
    <source>
        <dbReference type="EMBL" id="KAI9277276.1"/>
    </source>
</evidence>
<feature type="compositionally biased region" description="Low complexity" evidence="2">
    <location>
        <begin position="91"/>
        <end position="110"/>
    </location>
</feature>
<keyword evidence="4" id="KW-1185">Reference proteome</keyword>
<gene>
    <name evidence="3" type="ORF">BDA99DRAFT_495344</name>
</gene>
<reference evidence="3" key="1">
    <citation type="journal article" date="2022" name="IScience">
        <title>Evolution of zygomycete secretomes and the origins of terrestrial fungal ecologies.</title>
        <authorList>
            <person name="Chang Y."/>
            <person name="Wang Y."/>
            <person name="Mondo S."/>
            <person name="Ahrendt S."/>
            <person name="Andreopoulos W."/>
            <person name="Barry K."/>
            <person name="Beard J."/>
            <person name="Benny G.L."/>
            <person name="Blankenship S."/>
            <person name="Bonito G."/>
            <person name="Cuomo C."/>
            <person name="Desiro A."/>
            <person name="Gervers K.A."/>
            <person name="Hundley H."/>
            <person name="Kuo A."/>
            <person name="LaButti K."/>
            <person name="Lang B.F."/>
            <person name="Lipzen A."/>
            <person name="O'Donnell K."/>
            <person name="Pangilinan J."/>
            <person name="Reynolds N."/>
            <person name="Sandor L."/>
            <person name="Smith M.E."/>
            <person name="Tsang A."/>
            <person name="Grigoriev I.V."/>
            <person name="Stajich J.E."/>
            <person name="Spatafora J.W."/>
        </authorList>
    </citation>
    <scope>NUCLEOTIDE SEQUENCE</scope>
    <source>
        <strain evidence="3">RSA 2281</strain>
    </source>
</reference>
<feature type="compositionally biased region" description="Basic and acidic residues" evidence="2">
    <location>
        <begin position="136"/>
        <end position="152"/>
    </location>
</feature>
<evidence type="ECO:0000256" key="2">
    <source>
        <dbReference type="SAM" id="MobiDB-lite"/>
    </source>
</evidence>
<sequence length="470" mass="52472">MDEEIKQDYTAYTSIMDTTSASNESATSSHHHHNQRASVIGGGGGGASNAHQHHQQKHKQQKPPKQQPVTIQQTALPPMPPTHSKADSASEHSGSSGNNNSSSSSVGGDSTTQLSSKNPKEYHQQLQHRPRQQDVPSKEMQQRQRQQEKHEAPSQMIPKSAVKNHRMKKLLDENEELKKSKAHDVQEYERRCSKLQHSLDAKEAELSRLSVNFHNHVKTIRATDDDFSTIQVKLTTLQSKITALPLTLKKYAVDKAVMTRYFIQCWPDLTAAIEQLAKKKGALDYNVICLFVEKLVTEELVANIYRTPIMIGLPTNEAYMQISEYMATHDKDWALRLRQQMCKLAVKSLTSNNDPSAKPIATAKKQVVDRIVAKLANIYTTESHEAIISKVGKFVDLACELSVAMHSQDIPVDAAELVEGKDIFKDELVMPQNGSVDNATVIRVVICPPFTANEKQMNDVVLMKGKVICL</sequence>
<feature type="region of interest" description="Disordered" evidence="2">
    <location>
        <begin position="19"/>
        <end position="158"/>
    </location>
</feature>